<dbReference type="Proteomes" id="UP000050833">
    <property type="component" value="Unassembled WGS sequence"/>
</dbReference>
<organism evidence="7 8">
    <name type="scientific">Butyribacter intestini</name>
    <dbReference type="NCBI Taxonomy" id="1703332"/>
    <lineage>
        <taxon>Bacteria</taxon>
        <taxon>Bacillati</taxon>
        <taxon>Bacillota</taxon>
        <taxon>Clostridia</taxon>
        <taxon>Lachnospirales</taxon>
        <taxon>Lachnospiraceae</taxon>
        <taxon>Butyribacter</taxon>
    </lineage>
</organism>
<evidence type="ECO:0000256" key="2">
    <source>
        <dbReference type="ARBA" id="ARBA00022692"/>
    </source>
</evidence>
<feature type="transmembrane region" description="Helical" evidence="6">
    <location>
        <begin position="139"/>
        <end position="156"/>
    </location>
</feature>
<evidence type="ECO:0000313" key="7">
    <source>
        <dbReference type="EMBL" id="KQC86384.1"/>
    </source>
</evidence>
<feature type="transmembrane region" description="Helical" evidence="6">
    <location>
        <begin position="287"/>
        <end position="308"/>
    </location>
</feature>
<keyword evidence="2 6" id="KW-0812">Transmembrane</keyword>
<evidence type="ECO:0008006" key="9">
    <source>
        <dbReference type="Google" id="ProtNLM"/>
    </source>
</evidence>
<reference evidence="7 8" key="1">
    <citation type="submission" date="2015-10" db="EMBL/GenBank/DDBJ databases">
        <title>Butyribacter intestini gen. nov., sp. nov., a butyric acid-producing bacterium of the family Lachnospiraceae isolated from the human faeces.</title>
        <authorList>
            <person name="Zou Y."/>
            <person name="Xue W."/>
            <person name="Luo G."/>
            <person name="Lv M."/>
        </authorList>
    </citation>
    <scope>NUCLEOTIDE SEQUENCE [LARGE SCALE GENOMIC DNA]</scope>
    <source>
        <strain evidence="7 8">TF01-11</strain>
    </source>
</reference>
<keyword evidence="4 6" id="KW-1133">Transmembrane helix</keyword>
<comment type="subcellular location">
    <subcellularLocation>
        <location evidence="1">Membrane</location>
        <topology evidence="1">Multi-pass membrane protein</topology>
    </subcellularLocation>
</comment>
<protein>
    <recommendedName>
        <fullName evidence="9">Rod shape-determining protein RodA</fullName>
    </recommendedName>
</protein>
<dbReference type="EMBL" id="LLKB01000001">
    <property type="protein sequence ID" value="KQC86384.1"/>
    <property type="molecule type" value="Genomic_DNA"/>
</dbReference>
<evidence type="ECO:0000256" key="3">
    <source>
        <dbReference type="ARBA" id="ARBA00022960"/>
    </source>
</evidence>
<sequence>MINRIRQYDWKKYNFSLLCVVVTLCILGVYCVRMAGGTDKGYSLMKGQVVGLIFGLFIVAIVSVIDYHFICQFSIVYYIVGILLTLAVHTPLGTDNNTGTYRWIKLGPISFQPTELMKIILIITLATLFAALHSKLDKFSSVIKICIIAIVPIFAILTQPDLSSSLVGVFIMCIMIFIGGVTYRIIVPVLIAAVPVSIFLGWYIQIPHNFILHGYQYNRIQAWLHPDTYPNADNLNWQQNSAIKAIASGQLYGKFIQDGGKGLESRTYNGVGIRESDFIWSVVGEEFGFIGCCIILLLFAIVIFKCFMVAKKAQDYLGKMIAVGVAAMFMFQVFANICVATFIFPNTGLPLPFISNGLSSMISSMIGIGLVMNIGIQPAKSSKEGFTMRNLNSSENSDDEIGLDI</sequence>
<accession>A0AAW3JX87</accession>
<feature type="transmembrane region" description="Helical" evidence="6">
    <location>
        <begin position="75"/>
        <end position="94"/>
    </location>
</feature>
<evidence type="ECO:0000256" key="1">
    <source>
        <dbReference type="ARBA" id="ARBA00004141"/>
    </source>
</evidence>
<feature type="transmembrane region" description="Helical" evidence="6">
    <location>
        <begin position="357"/>
        <end position="376"/>
    </location>
</feature>
<dbReference type="PANTHER" id="PTHR30474:SF1">
    <property type="entry name" value="PEPTIDOGLYCAN GLYCOSYLTRANSFERASE MRDB"/>
    <property type="match status" value="1"/>
</dbReference>
<dbReference type="GO" id="GO:0032153">
    <property type="term" value="C:cell division site"/>
    <property type="evidence" value="ECO:0007669"/>
    <property type="project" value="TreeGrafter"/>
</dbReference>
<keyword evidence="8" id="KW-1185">Reference proteome</keyword>
<feature type="transmembrane region" description="Helical" evidence="6">
    <location>
        <begin position="185"/>
        <end position="204"/>
    </location>
</feature>
<evidence type="ECO:0000256" key="5">
    <source>
        <dbReference type="ARBA" id="ARBA00023136"/>
    </source>
</evidence>
<dbReference type="RefSeq" id="WP_055941839.1">
    <property type="nucleotide sequence ID" value="NZ_LLKB01000001.1"/>
</dbReference>
<feature type="transmembrane region" description="Helical" evidence="6">
    <location>
        <begin position="162"/>
        <end position="178"/>
    </location>
</feature>
<feature type="transmembrane region" description="Helical" evidence="6">
    <location>
        <begin position="12"/>
        <end position="36"/>
    </location>
</feature>
<dbReference type="GO" id="GO:0015648">
    <property type="term" value="F:lipid-linked peptidoglycan transporter activity"/>
    <property type="evidence" value="ECO:0007669"/>
    <property type="project" value="TreeGrafter"/>
</dbReference>
<feature type="transmembrane region" description="Helical" evidence="6">
    <location>
        <begin position="48"/>
        <end position="68"/>
    </location>
</feature>
<dbReference type="GO" id="GO:0008360">
    <property type="term" value="P:regulation of cell shape"/>
    <property type="evidence" value="ECO:0007669"/>
    <property type="project" value="UniProtKB-KW"/>
</dbReference>
<proteinExistence type="predicted"/>
<keyword evidence="5 6" id="KW-0472">Membrane</keyword>
<comment type="caution">
    <text evidence="7">The sequence shown here is derived from an EMBL/GenBank/DDBJ whole genome shotgun (WGS) entry which is preliminary data.</text>
</comment>
<gene>
    <name evidence="7" type="ORF">APZ18_04135</name>
</gene>
<dbReference type="AlphaFoldDB" id="A0AAW3JX87"/>
<name>A0AAW3JX87_9FIRM</name>
<dbReference type="PANTHER" id="PTHR30474">
    <property type="entry name" value="CELL CYCLE PROTEIN"/>
    <property type="match status" value="1"/>
</dbReference>
<dbReference type="Pfam" id="PF01098">
    <property type="entry name" value="FTSW_RODA_SPOVE"/>
    <property type="match status" value="1"/>
</dbReference>
<dbReference type="GO" id="GO:0005886">
    <property type="term" value="C:plasma membrane"/>
    <property type="evidence" value="ECO:0007669"/>
    <property type="project" value="TreeGrafter"/>
</dbReference>
<evidence type="ECO:0000256" key="4">
    <source>
        <dbReference type="ARBA" id="ARBA00022989"/>
    </source>
</evidence>
<dbReference type="GO" id="GO:0051301">
    <property type="term" value="P:cell division"/>
    <property type="evidence" value="ECO:0007669"/>
    <property type="project" value="InterPro"/>
</dbReference>
<feature type="transmembrane region" description="Helical" evidence="6">
    <location>
        <begin position="320"/>
        <end position="345"/>
    </location>
</feature>
<feature type="transmembrane region" description="Helical" evidence="6">
    <location>
        <begin position="114"/>
        <end position="132"/>
    </location>
</feature>
<evidence type="ECO:0000256" key="6">
    <source>
        <dbReference type="SAM" id="Phobius"/>
    </source>
</evidence>
<evidence type="ECO:0000313" key="8">
    <source>
        <dbReference type="Proteomes" id="UP000050833"/>
    </source>
</evidence>
<dbReference type="InterPro" id="IPR001182">
    <property type="entry name" value="FtsW/RodA"/>
</dbReference>
<keyword evidence="3" id="KW-0133">Cell shape</keyword>